<comment type="caution">
    <text evidence="6">The sequence shown here is derived from an EMBL/GenBank/DDBJ whole genome shotgun (WGS) entry which is preliminary data.</text>
</comment>
<dbReference type="Gene3D" id="3.55.30.10">
    <property type="entry name" value="Hsp33 domain"/>
    <property type="match status" value="1"/>
</dbReference>
<dbReference type="InterPro" id="IPR000397">
    <property type="entry name" value="Heat_shock_Hsp33"/>
</dbReference>
<evidence type="ECO:0000256" key="2">
    <source>
        <dbReference type="ARBA" id="ARBA00022833"/>
    </source>
</evidence>
<protein>
    <submittedName>
        <fullName evidence="6">Hsp33 family molecular chaperone HslO</fullName>
    </submittedName>
</protein>
<dbReference type="PANTHER" id="PTHR30111">
    <property type="entry name" value="33 KDA CHAPERONIN"/>
    <property type="match status" value="1"/>
</dbReference>
<sequence length="288" mass="30764">MKDVMTRALLFEGRAMISVWDITAAAQKGAALHGMSDDAANIYGKLLSVTAYMGAGLKNPTDRLTVSIDGDGKLGRAVACAEAGCKIRGYVSEPKARLRAGEQPSAMLGEGVIGVIRDLGMESPYRGVGRIVKGDVTGDFAGYFLLSEQTPTALSLAAEFEKGECLVCGGAAAVPLPGCGEEYIVMLEDIMRNFTDIGAALKKSAPRELIEEHFGHFSPDFLPDISPEYRCTCSRGRSADMIRAIGEKEARSILKESGVIDVHCEFCGANYAFYAADIDKLFKKGVGE</sequence>
<name>A0A9D1MM74_9FIRM</name>
<evidence type="ECO:0000313" key="7">
    <source>
        <dbReference type="Proteomes" id="UP000824145"/>
    </source>
</evidence>
<dbReference type="GO" id="GO:0044183">
    <property type="term" value="F:protein folding chaperone"/>
    <property type="evidence" value="ECO:0007669"/>
    <property type="project" value="TreeGrafter"/>
</dbReference>
<dbReference type="GO" id="GO:0051082">
    <property type="term" value="F:unfolded protein binding"/>
    <property type="evidence" value="ECO:0007669"/>
    <property type="project" value="InterPro"/>
</dbReference>
<dbReference type="Proteomes" id="UP000824145">
    <property type="component" value="Unassembled WGS sequence"/>
</dbReference>
<keyword evidence="1" id="KW-0963">Cytoplasm</keyword>
<dbReference type="InterPro" id="IPR016154">
    <property type="entry name" value="Heat_shock_Hsp33_C"/>
</dbReference>
<reference evidence="6" key="2">
    <citation type="journal article" date="2021" name="PeerJ">
        <title>Extensive microbial diversity within the chicken gut microbiome revealed by metagenomics and culture.</title>
        <authorList>
            <person name="Gilroy R."/>
            <person name="Ravi A."/>
            <person name="Getino M."/>
            <person name="Pursley I."/>
            <person name="Horton D.L."/>
            <person name="Alikhan N.F."/>
            <person name="Baker D."/>
            <person name="Gharbi K."/>
            <person name="Hall N."/>
            <person name="Watson M."/>
            <person name="Adriaenssens E.M."/>
            <person name="Foster-Nyarko E."/>
            <person name="Jarju S."/>
            <person name="Secka A."/>
            <person name="Antonio M."/>
            <person name="Oren A."/>
            <person name="Chaudhuri R.R."/>
            <person name="La Ragione R."/>
            <person name="Hildebrand F."/>
            <person name="Pallen M.J."/>
        </authorList>
    </citation>
    <scope>NUCLEOTIDE SEQUENCE</scope>
    <source>
        <strain evidence="6">9366</strain>
    </source>
</reference>
<dbReference type="AlphaFoldDB" id="A0A9D1MM74"/>
<evidence type="ECO:0000256" key="5">
    <source>
        <dbReference type="ARBA" id="ARBA00023284"/>
    </source>
</evidence>
<dbReference type="InterPro" id="IPR016153">
    <property type="entry name" value="Heat_shock_Hsp33_N"/>
</dbReference>
<evidence type="ECO:0000256" key="1">
    <source>
        <dbReference type="ARBA" id="ARBA00022490"/>
    </source>
</evidence>
<dbReference type="EMBL" id="DVNJ01000011">
    <property type="protein sequence ID" value="HIU62579.1"/>
    <property type="molecule type" value="Genomic_DNA"/>
</dbReference>
<evidence type="ECO:0000256" key="4">
    <source>
        <dbReference type="ARBA" id="ARBA00023186"/>
    </source>
</evidence>
<keyword evidence="4" id="KW-0143">Chaperone</keyword>
<evidence type="ECO:0000256" key="3">
    <source>
        <dbReference type="ARBA" id="ARBA00023157"/>
    </source>
</evidence>
<keyword evidence="3" id="KW-1015">Disulfide bond</keyword>
<reference evidence="6" key="1">
    <citation type="submission" date="2020-10" db="EMBL/GenBank/DDBJ databases">
        <authorList>
            <person name="Gilroy R."/>
        </authorList>
    </citation>
    <scope>NUCLEOTIDE SEQUENCE</scope>
    <source>
        <strain evidence="6">9366</strain>
    </source>
</reference>
<dbReference type="GO" id="GO:0042026">
    <property type="term" value="P:protein refolding"/>
    <property type="evidence" value="ECO:0007669"/>
    <property type="project" value="TreeGrafter"/>
</dbReference>
<keyword evidence="5" id="KW-0676">Redox-active center</keyword>
<keyword evidence="2" id="KW-0862">Zinc</keyword>
<dbReference type="GO" id="GO:0005737">
    <property type="term" value="C:cytoplasm"/>
    <property type="evidence" value="ECO:0007669"/>
    <property type="project" value="InterPro"/>
</dbReference>
<gene>
    <name evidence="6" type="ORF">IAB07_02275</name>
</gene>
<proteinExistence type="predicted"/>
<organism evidence="6 7">
    <name type="scientific">Candidatus Caccalectryoclostridium excrementigallinarum</name>
    <dbReference type="NCBI Taxonomy" id="2840710"/>
    <lineage>
        <taxon>Bacteria</taxon>
        <taxon>Bacillati</taxon>
        <taxon>Bacillota</taxon>
        <taxon>Clostridia</taxon>
        <taxon>Christensenellales</taxon>
        <taxon>Christensenellaceae</taxon>
        <taxon>Christensenellaceae incertae sedis</taxon>
        <taxon>Candidatus Caccalectryoclostridium</taxon>
    </lineage>
</organism>
<dbReference type="SUPFAM" id="SSF118352">
    <property type="entry name" value="HSP33 redox switch-like"/>
    <property type="match status" value="1"/>
</dbReference>
<dbReference type="PIRSF" id="PIRSF005261">
    <property type="entry name" value="Heat_shock_Hsp33"/>
    <property type="match status" value="1"/>
</dbReference>
<dbReference type="Gene3D" id="3.90.1280.10">
    <property type="entry name" value="HSP33 redox switch-like"/>
    <property type="match status" value="1"/>
</dbReference>
<accession>A0A9D1MM74</accession>
<dbReference type="Pfam" id="PF01430">
    <property type="entry name" value="HSP33"/>
    <property type="match status" value="1"/>
</dbReference>
<dbReference type="SUPFAM" id="SSF64397">
    <property type="entry name" value="Hsp33 domain"/>
    <property type="match status" value="1"/>
</dbReference>
<dbReference type="PANTHER" id="PTHR30111:SF1">
    <property type="entry name" value="33 KDA CHAPERONIN"/>
    <property type="match status" value="1"/>
</dbReference>
<evidence type="ECO:0000313" key="6">
    <source>
        <dbReference type="EMBL" id="HIU62579.1"/>
    </source>
</evidence>